<dbReference type="SMART" id="SM00698">
    <property type="entry name" value="MORN"/>
    <property type="match status" value="2"/>
</dbReference>
<dbReference type="GO" id="GO:0005829">
    <property type="term" value="C:cytosol"/>
    <property type="evidence" value="ECO:0007669"/>
    <property type="project" value="TreeGrafter"/>
</dbReference>
<dbReference type="PANTHER" id="PTHR43215:SF14">
    <property type="entry name" value="RADIAL SPOKE HEAD 1 HOMOLOG"/>
    <property type="match status" value="1"/>
</dbReference>
<dbReference type="Gene3D" id="2.20.110.10">
    <property type="entry name" value="Histone H3 K4-specific methyltransferase SET7/9 N-terminal domain"/>
    <property type="match status" value="1"/>
</dbReference>
<reference evidence="2" key="1">
    <citation type="submission" date="2018-05" db="EMBL/GenBank/DDBJ databases">
        <authorList>
            <person name="Lanie J.A."/>
            <person name="Ng W.-L."/>
            <person name="Kazmierczak K.M."/>
            <person name="Andrzejewski T.M."/>
            <person name="Davidsen T.M."/>
            <person name="Wayne K.J."/>
            <person name="Tettelin H."/>
            <person name="Glass J.I."/>
            <person name="Rusch D."/>
            <person name="Podicherti R."/>
            <person name="Tsui H.-C.T."/>
            <person name="Winkler M.E."/>
        </authorList>
    </citation>
    <scope>NUCLEOTIDE SEQUENCE</scope>
</reference>
<organism evidence="2">
    <name type="scientific">marine metagenome</name>
    <dbReference type="NCBI Taxonomy" id="408172"/>
    <lineage>
        <taxon>unclassified sequences</taxon>
        <taxon>metagenomes</taxon>
        <taxon>ecological metagenomes</taxon>
    </lineage>
</organism>
<protein>
    <recommendedName>
        <fullName evidence="3">MORN repeat-containing protein</fullName>
    </recommendedName>
</protein>
<feature type="non-terminal residue" evidence="2">
    <location>
        <position position="1"/>
    </location>
</feature>
<evidence type="ECO:0000313" key="2">
    <source>
        <dbReference type="EMBL" id="SVD35951.1"/>
    </source>
</evidence>
<evidence type="ECO:0000256" key="1">
    <source>
        <dbReference type="ARBA" id="ARBA00022737"/>
    </source>
</evidence>
<gene>
    <name evidence="2" type="ORF">METZ01_LOCUS388805</name>
</gene>
<proteinExistence type="predicted"/>
<dbReference type="EMBL" id="UINC01145676">
    <property type="protein sequence ID" value="SVD35951.1"/>
    <property type="molecule type" value="Genomic_DNA"/>
</dbReference>
<dbReference type="Pfam" id="PF02493">
    <property type="entry name" value="MORN"/>
    <property type="match status" value="3"/>
</dbReference>
<sequence length="226" mass="25589">VKYILVVISFLLLSSPLFGQPEETCYVVVDSSDDFDTTLLSNISVSLISQFLREVEPIPIDGISKNSCLYQISVSKEKDTTFVTFKGKNLNSYGDSKLTGLDGFQQSVLKSLYRSLRDKRKLICEDYGSLLEECSAVVFQKKRQKGILFQRELNDEHVWYKNLVENPDGKYEGEIENGKPNGMGTLTYLNGTMYLGEYKDGREHGQGTVTWSNGDKYVGEWRNGKN</sequence>
<dbReference type="SUPFAM" id="SSF82185">
    <property type="entry name" value="Histone H3 K4-specific methyltransferase SET7/9 N-terminal domain"/>
    <property type="match status" value="1"/>
</dbReference>
<keyword evidence="1" id="KW-0677">Repeat</keyword>
<dbReference type="AlphaFoldDB" id="A0A382UQI6"/>
<feature type="non-terminal residue" evidence="2">
    <location>
        <position position="226"/>
    </location>
</feature>
<name>A0A382UQI6_9ZZZZ</name>
<dbReference type="PANTHER" id="PTHR43215">
    <property type="entry name" value="RADIAL SPOKE HEAD 1 HOMOLOG"/>
    <property type="match status" value="1"/>
</dbReference>
<evidence type="ECO:0008006" key="3">
    <source>
        <dbReference type="Google" id="ProtNLM"/>
    </source>
</evidence>
<dbReference type="InterPro" id="IPR003409">
    <property type="entry name" value="MORN"/>
</dbReference>
<accession>A0A382UQI6</accession>